<dbReference type="EMBL" id="JGVH01000007">
    <property type="protein sequence ID" value="KER04493.1"/>
    <property type="molecule type" value="Genomic_DNA"/>
</dbReference>
<evidence type="ECO:0000313" key="3">
    <source>
        <dbReference type="EMBL" id="KER04493.1"/>
    </source>
</evidence>
<dbReference type="PANTHER" id="PTHR35535">
    <property type="entry name" value="HEAT SHOCK PROTEIN HSLJ"/>
    <property type="match status" value="1"/>
</dbReference>
<dbReference type="InterPro" id="IPR038670">
    <property type="entry name" value="HslJ-like_sf"/>
</dbReference>
<dbReference type="PATRIC" id="fig|1393735.3.peg.798"/>
<feature type="chain" id="PRO_5001763654" evidence="1">
    <location>
        <begin position="22"/>
        <end position="141"/>
    </location>
</feature>
<dbReference type="PANTHER" id="PTHR35535:SF1">
    <property type="entry name" value="HEAT SHOCK PROTEIN HSLJ"/>
    <property type="match status" value="1"/>
</dbReference>
<organism evidence="3 4">
    <name type="scientific">Photorhabdus temperata subsp. temperata Meg1</name>
    <dbReference type="NCBI Taxonomy" id="1393735"/>
    <lineage>
        <taxon>Bacteria</taxon>
        <taxon>Pseudomonadati</taxon>
        <taxon>Pseudomonadota</taxon>
        <taxon>Gammaproteobacteria</taxon>
        <taxon>Enterobacterales</taxon>
        <taxon>Morganellaceae</taxon>
        <taxon>Photorhabdus</taxon>
    </lineage>
</organism>
<dbReference type="Proteomes" id="UP000028002">
    <property type="component" value="Unassembled WGS sequence"/>
</dbReference>
<gene>
    <name evidence="3" type="ORF">MEG1DRAFT_00782</name>
</gene>
<dbReference type="InterPro" id="IPR053147">
    <property type="entry name" value="Hsp_HslJ-like"/>
</dbReference>
<sequence length="141" mass="15597">MKKILPLATATLLLATFQASATENVSVDDLLHHRFVLVSVNGESAKNQEGRVPSIEFGEKLHISGSMCNNFMGQGKLKHGVLTVKNLASTQMLCSDDKLNKWDYLIGKVLADGVKVTLKDQKLILSNHDNKLVYKLKDYAQ</sequence>
<comment type="caution">
    <text evidence="3">The sequence shown here is derived from an EMBL/GenBank/DDBJ whole genome shotgun (WGS) entry which is preliminary data.</text>
</comment>
<dbReference type="NCBIfam" id="NF007766">
    <property type="entry name" value="PRK10449.1"/>
    <property type="match status" value="1"/>
</dbReference>
<reference evidence="3 4" key="1">
    <citation type="submission" date="2014-03" db="EMBL/GenBank/DDBJ databases">
        <title>Draft Genome of Photorhabdus temperata Meg1.</title>
        <authorList>
            <person name="Hurst S.G.IV."/>
            <person name="Morris K."/>
            <person name="Thomas K."/>
            <person name="Tisa L.S."/>
        </authorList>
    </citation>
    <scope>NUCLEOTIDE SEQUENCE [LARGE SCALE GENOMIC DNA]</scope>
    <source>
        <strain evidence="3 4">Meg1</strain>
    </source>
</reference>
<dbReference type="Gene3D" id="2.40.128.270">
    <property type="match status" value="1"/>
</dbReference>
<dbReference type="InterPro" id="IPR005184">
    <property type="entry name" value="DUF306_Meta_HslJ"/>
</dbReference>
<name>A0A081S0P0_PHOTE</name>
<keyword evidence="1" id="KW-0732">Signal</keyword>
<feature type="signal peptide" evidence="1">
    <location>
        <begin position="1"/>
        <end position="21"/>
    </location>
</feature>
<proteinExistence type="predicted"/>
<protein>
    <submittedName>
        <fullName evidence="3">Heat shock protein</fullName>
    </submittedName>
</protein>
<accession>A0A081S0P0</accession>
<feature type="domain" description="DUF306" evidence="2">
    <location>
        <begin position="29"/>
        <end position="133"/>
    </location>
</feature>
<dbReference type="AlphaFoldDB" id="A0A081S0P0"/>
<dbReference type="RefSeq" id="WP_021325804.1">
    <property type="nucleotide sequence ID" value="NZ_CAWLUD010000007.1"/>
</dbReference>
<dbReference type="Pfam" id="PF03724">
    <property type="entry name" value="META"/>
    <property type="match status" value="1"/>
</dbReference>
<evidence type="ECO:0000313" key="4">
    <source>
        <dbReference type="Proteomes" id="UP000028002"/>
    </source>
</evidence>
<evidence type="ECO:0000259" key="2">
    <source>
        <dbReference type="Pfam" id="PF03724"/>
    </source>
</evidence>
<evidence type="ECO:0000256" key="1">
    <source>
        <dbReference type="SAM" id="SignalP"/>
    </source>
</evidence>
<keyword evidence="3" id="KW-0346">Stress response</keyword>